<evidence type="ECO:0000259" key="2">
    <source>
        <dbReference type="Pfam" id="PF04765"/>
    </source>
</evidence>
<evidence type="ECO:0000313" key="3">
    <source>
        <dbReference type="EMBL" id="GAA0152921.1"/>
    </source>
</evidence>
<dbReference type="Proteomes" id="UP001454036">
    <property type="component" value="Unassembled WGS sequence"/>
</dbReference>
<name>A0AAV3PPE6_LITER</name>
<keyword evidence="4" id="KW-1185">Reference proteome</keyword>
<feature type="transmembrane region" description="Helical" evidence="1">
    <location>
        <begin position="53"/>
        <end position="71"/>
    </location>
</feature>
<reference evidence="3 4" key="1">
    <citation type="submission" date="2024-01" db="EMBL/GenBank/DDBJ databases">
        <title>The complete chloroplast genome sequence of Lithospermum erythrorhizon: insights into the phylogenetic relationship among Boraginaceae species and the maternal lineages of purple gromwells.</title>
        <authorList>
            <person name="Okada T."/>
            <person name="Watanabe K."/>
        </authorList>
    </citation>
    <scope>NUCLEOTIDE SEQUENCE [LARGE SCALE GENOMIC DNA]</scope>
</reference>
<accession>A0AAV3PPE6</accession>
<keyword evidence="1" id="KW-0812">Transmembrane</keyword>
<protein>
    <recommendedName>
        <fullName evidence="2">TOD1/MUCI70 glycosyltransferase-like domain-containing protein</fullName>
    </recommendedName>
</protein>
<proteinExistence type="predicted"/>
<dbReference type="Pfam" id="PF04765">
    <property type="entry name" value="TOD1_MUCI70"/>
    <property type="match status" value="1"/>
</dbReference>
<organism evidence="3 4">
    <name type="scientific">Lithospermum erythrorhizon</name>
    <name type="common">Purple gromwell</name>
    <name type="synonym">Lithospermum officinale var. erythrorhizon</name>
    <dbReference type="NCBI Taxonomy" id="34254"/>
    <lineage>
        <taxon>Eukaryota</taxon>
        <taxon>Viridiplantae</taxon>
        <taxon>Streptophyta</taxon>
        <taxon>Embryophyta</taxon>
        <taxon>Tracheophyta</taxon>
        <taxon>Spermatophyta</taxon>
        <taxon>Magnoliopsida</taxon>
        <taxon>eudicotyledons</taxon>
        <taxon>Gunneridae</taxon>
        <taxon>Pentapetalae</taxon>
        <taxon>asterids</taxon>
        <taxon>lamiids</taxon>
        <taxon>Boraginales</taxon>
        <taxon>Boraginaceae</taxon>
        <taxon>Boraginoideae</taxon>
        <taxon>Lithospermeae</taxon>
        <taxon>Lithospermum</taxon>
    </lineage>
</organism>
<keyword evidence="1" id="KW-0472">Membrane</keyword>
<evidence type="ECO:0000256" key="1">
    <source>
        <dbReference type="SAM" id="Phobius"/>
    </source>
</evidence>
<dbReference type="InterPro" id="IPR006852">
    <property type="entry name" value="TOD1_MUCI70"/>
</dbReference>
<dbReference type="EMBL" id="BAABME010002080">
    <property type="protein sequence ID" value="GAA0152921.1"/>
    <property type="molecule type" value="Genomic_DNA"/>
</dbReference>
<keyword evidence="1" id="KW-1133">Transmembrane helix</keyword>
<sequence>MSTSMYNNSHSSSVSIPVSDEEFDDMTNKLRARARRKRKKHGAPSLRRQVRRWWALLLFIPAAALLIYEAFKLRPSRVAVHNPPSNSVSVHNPPSNLNRLDPVTHMEHGVRQPCLKLLLPEELQRLEIPLDEASQNPIRKLVYLTESDEAYAKGNFSISQQLSSGTRFNLFTGLQTFQQRDQSFKMSETATAHCGFYSEKGGFKISEEDKAFLQTCKVAVSTCAFGGGDNLYQPIGMTHISLQKVCYVAFWDEITLAAQEKEGHGVGDNHYIGNWRVVVVKDLPFSDQRLNGKIPKMLPHRLFPNARYSIWVDSKSQFRRDPLGVLEALLWRSNSEFGISEHGARSSVYDEAKAVVKKNKATPEEVEVQLTQYRQDGLPEDKRFEGKKALAEASIIVRKHTPSTNLFMCLWFNEVVRFTSRDQLSFPYVLWRFKGLKHINMFPVCTRKDLVNSMGHLRKAKPLMH</sequence>
<dbReference type="PANTHER" id="PTHR12956">
    <property type="entry name" value="ALKALINE CERAMIDASE-RELATED"/>
    <property type="match status" value="1"/>
</dbReference>
<dbReference type="AlphaFoldDB" id="A0AAV3PPE6"/>
<feature type="domain" description="TOD1/MUCI70 glycosyltransferase-like" evidence="2">
    <location>
        <begin position="164"/>
        <end position="456"/>
    </location>
</feature>
<comment type="caution">
    <text evidence="3">The sequence shown here is derived from an EMBL/GenBank/DDBJ whole genome shotgun (WGS) entry which is preliminary data.</text>
</comment>
<dbReference type="InterPro" id="IPR048354">
    <property type="entry name" value="TOD1_MUCI70_glycTrfase_dom"/>
</dbReference>
<evidence type="ECO:0000313" key="4">
    <source>
        <dbReference type="Proteomes" id="UP001454036"/>
    </source>
</evidence>
<gene>
    <name evidence="3" type="ORF">LIER_11280</name>
</gene>
<dbReference type="PANTHER" id="PTHR12956:SF17">
    <property type="entry name" value="OS01G0749100 PROTEIN"/>
    <property type="match status" value="1"/>
</dbReference>